<proteinExistence type="predicted"/>
<protein>
    <recommendedName>
        <fullName evidence="5">DUF883 domain-containing protein</fullName>
    </recommendedName>
</protein>
<evidence type="ECO:0000256" key="2">
    <source>
        <dbReference type="SAM" id="Phobius"/>
    </source>
</evidence>
<gene>
    <name evidence="3" type="ORF">GCM10025855_37390</name>
</gene>
<keyword evidence="4" id="KW-1185">Reference proteome</keyword>
<evidence type="ECO:0000256" key="1">
    <source>
        <dbReference type="SAM" id="MobiDB-lite"/>
    </source>
</evidence>
<evidence type="ECO:0000313" key="3">
    <source>
        <dbReference type="EMBL" id="GMA84206.1"/>
    </source>
</evidence>
<evidence type="ECO:0000313" key="4">
    <source>
        <dbReference type="Proteomes" id="UP001157046"/>
    </source>
</evidence>
<dbReference type="RefSeq" id="WP_220774100.1">
    <property type="nucleotide sequence ID" value="NZ_BPFC01000087.1"/>
</dbReference>
<evidence type="ECO:0008006" key="5">
    <source>
        <dbReference type="Google" id="ProtNLM"/>
    </source>
</evidence>
<organism evidence="3 4">
    <name type="scientific">Shewanella glacialipiscicola</name>
    <dbReference type="NCBI Taxonomy" id="614069"/>
    <lineage>
        <taxon>Bacteria</taxon>
        <taxon>Pseudomonadati</taxon>
        <taxon>Pseudomonadota</taxon>
        <taxon>Gammaproteobacteria</taxon>
        <taxon>Alteromonadales</taxon>
        <taxon>Shewanellaceae</taxon>
        <taxon>Shewanella</taxon>
    </lineage>
</organism>
<feature type="transmembrane region" description="Helical" evidence="2">
    <location>
        <begin position="89"/>
        <end position="106"/>
    </location>
</feature>
<comment type="caution">
    <text evidence="3">The sequence shown here is derived from an EMBL/GenBank/DDBJ whole genome shotgun (WGS) entry which is preliminary data.</text>
</comment>
<accession>A0ABQ6J7W3</accession>
<dbReference type="Proteomes" id="UP001157046">
    <property type="component" value="Unassembled WGS sequence"/>
</dbReference>
<name>A0ABQ6J7W3_9GAMM</name>
<sequence>MASSKSTTDNANTTATVDSLVAAPVTAKAAEATHHAVDAVAVKAAAAEDTLRKTAASSQETLAHKQEEVKQQLHDSYSKTREFAVQNPLATAGIAFAAGALFTALLRRR</sequence>
<dbReference type="EMBL" id="BSUY01000001">
    <property type="protein sequence ID" value="GMA84206.1"/>
    <property type="molecule type" value="Genomic_DNA"/>
</dbReference>
<keyword evidence="2" id="KW-0472">Membrane</keyword>
<reference evidence="4" key="1">
    <citation type="journal article" date="2019" name="Int. J. Syst. Evol. Microbiol.">
        <title>The Global Catalogue of Microorganisms (GCM) 10K type strain sequencing project: providing services to taxonomists for standard genome sequencing and annotation.</title>
        <authorList>
            <consortium name="The Broad Institute Genomics Platform"/>
            <consortium name="The Broad Institute Genome Sequencing Center for Infectious Disease"/>
            <person name="Wu L."/>
            <person name="Ma J."/>
        </authorList>
    </citation>
    <scope>NUCLEOTIDE SEQUENCE [LARGE SCALE GENOMIC DNA]</scope>
    <source>
        <strain evidence="4">NBRC 102030</strain>
    </source>
</reference>
<feature type="compositionally biased region" description="Basic and acidic residues" evidence="1">
    <location>
        <begin position="62"/>
        <end position="74"/>
    </location>
</feature>
<keyword evidence="2" id="KW-1133">Transmembrane helix</keyword>
<keyword evidence="2" id="KW-0812">Transmembrane</keyword>
<feature type="region of interest" description="Disordered" evidence="1">
    <location>
        <begin position="53"/>
        <end position="74"/>
    </location>
</feature>